<feature type="region of interest" description="Disordered" evidence="1">
    <location>
        <begin position="202"/>
        <end position="242"/>
    </location>
</feature>
<dbReference type="AlphaFoldDB" id="T1I2D9"/>
<dbReference type="InParanoid" id="T1I2D9"/>
<reference evidence="2" key="1">
    <citation type="submission" date="2015-05" db="UniProtKB">
        <authorList>
            <consortium name="EnsemblMetazoa"/>
        </authorList>
    </citation>
    <scope>IDENTIFICATION</scope>
</reference>
<dbReference type="EMBL" id="ACPB03021037">
    <property type="status" value="NOT_ANNOTATED_CDS"/>
    <property type="molecule type" value="Genomic_DNA"/>
</dbReference>
<dbReference type="OMA" id="DWLAGEN"/>
<feature type="compositionally biased region" description="Low complexity" evidence="1">
    <location>
        <begin position="232"/>
        <end position="242"/>
    </location>
</feature>
<dbReference type="EnsemblMetazoa" id="RPRC010459-RA">
    <property type="protein sequence ID" value="RPRC010459-PA"/>
    <property type="gene ID" value="RPRC010459"/>
</dbReference>
<proteinExistence type="predicted"/>
<evidence type="ECO:0000313" key="2">
    <source>
        <dbReference type="EnsemblMetazoa" id="RPRC010459-PA"/>
    </source>
</evidence>
<evidence type="ECO:0000313" key="3">
    <source>
        <dbReference type="Proteomes" id="UP000015103"/>
    </source>
</evidence>
<organism evidence="2 3">
    <name type="scientific">Rhodnius prolixus</name>
    <name type="common">Triatomid bug</name>
    <dbReference type="NCBI Taxonomy" id="13249"/>
    <lineage>
        <taxon>Eukaryota</taxon>
        <taxon>Metazoa</taxon>
        <taxon>Ecdysozoa</taxon>
        <taxon>Arthropoda</taxon>
        <taxon>Hexapoda</taxon>
        <taxon>Insecta</taxon>
        <taxon>Pterygota</taxon>
        <taxon>Neoptera</taxon>
        <taxon>Paraneoptera</taxon>
        <taxon>Hemiptera</taxon>
        <taxon>Heteroptera</taxon>
        <taxon>Panheteroptera</taxon>
        <taxon>Cimicomorpha</taxon>
        <taxon>Reduviidae</taxon>
        <taxon>Triatominae</taxon>
        <taxon>Rhodnius</taxon>
    </lineage>
</organism>
<dbReference type="VEuPathDB" id="VectorBase:RPRC010459"/>
<name>T1I2D9_RHOPR</name>
<protein>
    <submittedName>
        <fullName evidence="2">Uncharacterized protein</fullName>
    </submittedName>
</protein>
<dbReference type="Proteomes" id="UP000015103">
    <property type="component" value="Unassembled WGS sequence"/>
</dbReference>
<evidence type="ECO:0000256" key="1">
    <source>
        <dbReference type="SAM" id="MobiDB-lite"/>
    </source>
</evidence>
<sequence length="279" mass="31091">MAKALPDNIFKDIDIYDVYGLVMYISDEKPQGLFQSIVNYPNGQTSKSGQQEIRRRPLAGTAVGGNRMPSSRREPTLFGKLKKETVSSCVRTNNSNPSTGLDLDKLHVLKIKCRDPSPSMNTTHSNNNLHNQSHHPIITKDIKFSKYSPLPAIKSRPSLLREKTYDVLEPVFVKGPLQDAKVAEPPVEVRIKLPEIRSNRLKTSRVKKHPVQEILSASTSPPSKKDIPKYQPSAASPLTTTSATATVRLKTAKKRQPFNPNLISKASMPESPTVFWFPV</sequence>
<keyword evidence="3" id="KW-1185">Reference proteome</keyword>
<accession>T1I2D9</accession>
<dbReference type="HOGENOM" id="CLU_998577_0_0_1"/>